<dbReference type="eggNOG" id="ENOG502RRNZ">
    <property type="taxonomic scope" value="Eukaryota"/>
</dbReference>
<dbReference type="PANTHER" id="PTHR32141:SF144">
    <property type="entry name" value="OS07G0277500 PROTEIN"/>
    <property type="match status" value="1"/>
</dbReference>
<sequence length="200" mass="23720">MSAPKLEAVGCLSNRWIDHSRFTFGTTIIKGVKNKTPTEFVRNVKILAVHVVMLNVDNVVDLMRYFPCLEKLYFKCCDWDTKNLWRRKYRNLFKSIDIRLKTVVLENYRGIWSQVHFAQFFVVSARVLESMKFVVSPKDYHKGFVAEQRKMLQLDKKASRGAHFYFTTDRSRYGESDIEHVQNLSCTDPFDCRCRNWFDH</sequence>
<dbReference type="Gramene" id="LPERR02G11120.1">
    <property type="protein sequence ID" value="LPERR02G11120.1"/>
    <property type="gene ID" value="LPERR02G11120"/>
</dbReference>
<dbReference type="STRING" id="77586.A0A0D9VF36"/>
<reference evidence="4" key="2">
    <citation type="submission" date="2013-12" db="EMBL/GenBank/DDBJ databases">
        <authorList>
            <person name="Yu Y."/>
            <person name="Lee S."/>
            <person name="de Baynast K."/>
            <person name="Wissotski M."/>
            <person name="Liu L."/>
            <person name="Talag J."/>
            <person name="Goicoechea J."/>
            <person name="Angelova A."/>
            <person name="Jetty R."/>
            <person name="Kudrna D."/>
            <person name="Golser W."/>
            <person name="Rivera L."/>
            <person name="Zhang J."/>
            <person name="Wing R."/>
        </authorList>
    </citation>
    <scope>NUCLEOTIDE SEQUENCE</scope>
</reference>
<name>A0A0D9VF36_9ORYZ</name>
<feature type="domain" description="FBD" evidence="1">
    <location>
        <begin position="96"/>
        <end position="133"/>
    </location>
</feature>
<dbReference type="InterPro" id="IPR006566">
    <property type="entry name" value="FBD"/>
</dbReference>
<evidence type="ECO:0000313" key="3">
    <source>
        <dbReference type="EnsemblPlants" id="LPERR02G11120.1"/>
    </source>
</evidence>
<evidence type="ECO:0000259" key="1">
    <source>
        <dbReference type="Pfam" id="PF08387"/>
    </source>
</evidence>
<organism evidence="3 4">
    <name type="scientific">Leersia perrieri</name>
    <dbReference type="NCBI Taxonomy" id="77586"/>
    <lineage>
        <taxon>Eukaryota</taxon>
        <taxon>Viridiplantae</taxon>
        <taxon>Streptophyta</taxon>
        <taxon>Embryophyta</taxon>
        <taxon>Tracheophyta</taxon>
        <taxon>Spermatophyta</taxon>
        <taxon>Magnoliopsida</taxon>
        <taxon>Liliopsida</taxon>
        <taxon>Poales</taxon>
        <taxon>Poaceae</taxon>
        <taxon>BOP clade</taxon>
        <taxon>Oryzoideae</taxon>
        <taxon>Oryzeae</taxon>
        <taxon>Oryzinae</taxon>
        <taxon>Leersia</taxon>
    </lineage>
</organism>
<dbReference type="InterPro" id="IPR055411">
    <property type="entry name" value="LRR_FXL15/At3g58940/PEG3-like"/>
</dbReference>
<protein>
    <submittedName>
        <fullName evidence="3">Uncharacterized protein</fullName>
    </submittedName>
</protein>
<reference evidence="3" key="3">
    <citation type="submission" date="2015-04" db="UniProtKB">
        <authorList>
            <consortium name="EnsemblPlants"/>
        </authorList>
    </citation>
    <scope>IDENTIFICATION</scope>
</reference>
<dbReference type="PANTHER" id="PTHR32141">
    <property type="match status" value="1"/>
</dbReference>
<accession>A0A0D9VF36</accession>
<dbReference type="Pfam" id="PF24758">
    <property type="entry name" value="LRR_At5g56370"/>
    <property type="match status" value="1"/>
</dbReference>
<dbReference type="EnsemblPlants" id="LPERR02G11120.1">
    <property type="protein sequence ID" value="LPERR02G11120.1"/>
    <property type="gene ID" value="LPERR02G11120"/>
</dbReference>
<dbReference type="Proteomes" id="UP000032180">
    <property type="component" value="Chromosome 2"/>
</dbReference>
<feature type="domain" description="F-box/LRR-repeat protein 15/At3g58940/PEG3-like LRR" evidence="2">
    <location>
        <begin position="2"/>
        <end position="73"/>
    </location>
</feature>
<dbReference type="AlphaFoldDB" id="A0A0D9VF36"/>
<evidence type="ECO:0000313" key="4">
    <source>
        <dbReference type="Proteomes" id="UP000032180"/>
    </source>
</evidence>
<keyword evidence="4" id="KW-1185">Reference proteome</keyword>
<dbReference type="Pfam" id="PF08387">
    <property type="entry name" value="FBD"/>
    <property type="match status" value="1"/>
</dbReference>
<evidence type="ECO:0000259" key="2">
    <source>
        <dbReference type="Pfam" id="PF24758"/>
    </source>
</evidence>
<reference evidence="3 4" key="1">
    <citation type="submission" date="2012-08" db="EMBL/GenBank/DDBJ databases">
        <title>Oryza genome evolution.</title>
        <authorList>
            <person name="Wing R.A."/>
        </authorList>
    </citation>
    <scope>NUCLEOTIDE SEQUENCE</scope>
</reference>
<dbReference type="HOGENOM" id="CLU_023151_7_0_1"/>
<proteinExistence type="predicted"/>
<dbReference type="InterPro" id="IPR055302">
    <property type="entry name" value="F-box_dom-containing"/>
</dbReference>